<sequence>DKPLSPEKKTAVDPFGKSRDVKAPRLVWTYSCLRTLPFGCGRAFNKQKEPSTSNRTMEPCSPPLKHGTRAVVDHLRDKFNAIKASFDQNRADEVTTGNLAMAVKYPSNWSIHIKRGYVPRLWAVTDSTSSIYRCPTTRLPPVKGAMMPPVMGIMQLVKLVPSVKPFKIVKPLDQDRCAVDGPGYTRKPQLCLDPLRPVADRKRNKTKLIIHNRLNWFLPIDVLSMVPATPGNPSFASIPCVTSASFSSVDGPVADRKRNKTKLIIHNRIDVLSMVPATPGNPSFASIPCVTSASFSSVDGNLIVSDENDRFTTPRVYICTIDVLSMVPATPGNPSFASIPCVTSASFSSVDGNLIVSDENDRFTTPRVYICTIDVLSMVPATPGNPSFASIPCVTSASFSSVDGNLIVSDENDRFTTPRVYICTIDVLSMVPATPGNPSFASIPCVTSASFSSVDGNLIVSDENDRFTTPRVYICTIDVLSMVPATPGNPSFASIPCVTSASFSSVDGNLIVSDENDRFTTPRVYICTIDVLSMVPATPGNPSFASIPCVTSASFSSVDGNLIVSDENDRFTTPRVYICTIDVLSMVPATPGNPSFAWIPCVTSASFSSVDGNLIVSDENDRFTTPRIKLVPSVKPFKIVKPLDQDRCAVDRPGYTRKPQLCFDPLRHIC</sequence>
<dbReference type="EMBL" id="JAACNO010001352">
    <property type="protein sequence ID" value="KAF4141329.1"/>
    <property type="molecule type" value="Genomic_DNA"/>
</dbReference>
<feature type="non-terminal residue" evidence="2">
    <location>
        <position position="670"/>
    </location>
</feature>
<dbReference type="Proteomes" id="UP000704712">
    <property type="component" value="Unassembled WGS sequence"/>
</dbReference>
<comment type="caution">
    <text evidence="2">The sequence shown here is derived from an EMBL/GenBank/DDBJ whole genome shotgun (WGS) entry which is preliminary data.</text>
</comment>
<evidence type="ECO:0000313" key="2">
    <source>
        <dbReference type="EMBL" id="KAF4141329.1"/>
    </source>
</evidence>
<reference evidence="2" key="1">
    <citation type="submission" date="2020-03" db="EMBL/GenBank/DDBJ databases">
        <title>Hybrid Assembly of Korean Phytophthora infestans isolates.</title>
        <authorList>
            <person name="Prokchorchik M."/>
            <person name="Lee Y."/>
            <person name="Seo J."/>
            <person name="Cho J.-H."/>
            <person name="Park Y.-E."/>
            <person name="Jang D.-C."/>
            <person name="Im J.-S."/>
            <person name="Choi J.-G."/>
            <person name="Park H.-J."/>
            <person name="Lee G.-B."/>
            <person name="Lee Y.-G."/>
            <person name="Hong S.-Y."/>
            <person name="Cho K."/>
            <person name="Sohn K.H."/>
        </authorList>
    </citation>
    <scope>NUCLEOTIDE SEQUENCE</scope>
    <source>
        <strain evidence="2">KR_2_A2</strain>
    </source>
</reference>
<name>A0A8S9UQJ6_PHYIN</name>
<gene>
    <name evidence="2" type="ORF">GN958_ATG09435</name>
</gene>
<evidence type="ECO:0000256" key="1">
    <source>
        <dbReference type="SAM" id="MobiDB-lite"/>
    </source>
</evidence>
<protein>
    <submittedName>
        <fullName evidence="2">Putative WD40 repeat-like protein</fullName>
    </submittedName>
</protein>
<evidence type="ECO:0000313" key="3">
    <source>
        <dbReference type="Proteomes" id="UP000704712"/>
    </source>
</evidence>
<dbReference type="AlphaFoldDB" id="A0A8S9UQJ6"/>
<proteinExistence type="predicted"/>
<dbReference type="SUPFAM" id="SSF101898">
    <property type="entry name" value="NHL repeat"/>
    <property type="match status" value="1"/>
</dbReference>
<feature type="region of interest" description="Disordered" evidence="1">
    <location>
        <begin position="45"/>
        <end position="65"/>
    </location>
</feature>
<accession>A0A8S9UQJ6</accession>
<organism evidence="2 3">
    <name type="scientific">Phytophthora infestans</name>
    <name type="common">Potato late blight agent</name>
    <name type="synonym">Botrytis infestans</name>
    <dbReference type="NCBI Taxonomy" id="4787"/>
    <lineage>
        <taxon>Eukaryota</taxon>
        <taxon>Sar</taxon>
        <taxon>Stramenopiles</taxon>
        <taxon>Oomycota</taxon>
        <taxon>Peronosporomycetes</taxon>
        <taxon>Peronosporales</taxon>
        <taxon>Peronosporaceae</taxon>
        <taxon>Phytophthora</taxon>
    </lineage>
</organism>